<name>A0A8S5SP43_9CAUD</name>
<organism evidence="1">
    <name type="scientific">Siphoviridae sp. cteZR38</name>
    <dbReference type="NCBI Taxonomy" id="2827906"/>
    <lineage>
        <taxon>Viruses</taxon>
        <taxon>Duplodnaviria</taxon>
        <taxon>Heunggongvirae</taxon>
        <taxon>Uroviricota</taxon>
        <taxon>Caudoviricetes</taxon>
    </lineage>
</organism>
<accession>A0A8S5SP43</accession>
<reference evidence="1" key="1">
    <citation type="journal article" date="2021" name="Proc. Natl. Acad. Sci. U.S.A.">
        <title>A Catalog of Tens of Thousands of Viruses from Human Metagenomes Reveals Hidden Associations with Chronic Diseases.</title>
        <authorList>
            <person name="Tisza M.J."/>
            <person name="Buck C.B."/>
        </authorList>
    </citation>
    <scope>NUCLEOTIDE SEQUENCE</scope>
    <source>
        <strain evidence="1">CteZR38</strain>
    </source>
</reference>
<dbReference type="EMBL" id="BK032636">
    <property type="protein sequence ID" value="DAF52447.1"/>
    <property type="molecule type" value="Genomic_DNA"/>
</dbReference>
<sequence>MSCKYNNSMYTITPPEDEVEFDYLEQILLSEDYETQEEIDHRLADEYKQFQIYELSNEQMLEFARAGELAYGGK</sequence>
<evidence type="ECO:0000313" key="1">
    <source>
        <dbReference type="EMBL" id="DAF52447.1"/>
    </source>
</evidence>
<protein>
    <submittedName>
        <fullName evidence="1">Uncharacterized protein</fullName>
    </submittedName>
</protein>
<proteinExistence type="predicted"/>